<evidence type="ECO:0000256" key="7">
    <source>
        <dbReference type="ARBA" id="ARBA00023152"/>
    </source>
</evidence>
<evidence type="ECO:0000256" key="4">
    <source>
        <dbReference type="ARBA" id="ARBA00005812"/>
    </source>
</evidence>
<feature type="binding site" evidence="11">
    <location>
        <position position="232"/>
    </location>
    <ligand>
        <name>Zn(2+)</name>
        <dbReference type="ChEBI" id="CHEBI:29105"/>
        <label>1</label>
        <note>catalytic</note>
    </ligand>
</feature>
<feature type="binding site" evidence="10">
    <location>
        <begin position="275"/>
        <end position="278"/>
    </location>
    <ligand>
        <name>dihydroxyacetone phosphate</name>
        <dbReference type="ChEBI" id="CHEBI:57642"/>
    </ligand>
</feature>
<dbReference type="Proteomes" id="UP000646053">
    <property type="component" value="Unassembled WGS sequence"/>
</dbReference>
<feature type="binding site" evidence="11">
    <location>
        <position position="142"/>
    </location>
    <ligand>
        <name>Zn(2+)</name>
        <dbReference type="ChEBI" id="CHEBI:29105"/>
        <label>2</label>
    </ligand>
</feature>
<dbReference type="AlphaFoldDB" id="A0A8J7Z0D6"/>
<keyword evidence="8 12" id="KW-0456">Lyase</keyword>
<keyword evidence="5 11" id="KW-0479">Metal-binding</keyword>
<sequence>MALVPMRLLLDHAAENGYGIPAFNVNNMEQIQAIMQAAHATDSPVILQASRGARSYAGENFLRHLILAAVETYPHIPITMHQDHGNEPATCYSAIKNGFTSVMMDGSLEADAKTPASYEYNVNVTREVVKVAHAIGASVEGELGCLGSLETGKGEAEDGHGFEGELDHSMLLTDPDEAVDFVLQTQVDALAVAIGTSHGAYKFTRKPTGEILAISRIAEINKRLPNTHLVMHGSSSVPEDLIALINQHGGTIPETYGVPVEEIQKGIQNGVRKVNIDTDNRLAITAAVREALTSNTKEFDPRHFLKPSIKYMQKVCADRYTEFWCAGNASKIKQVGVEIYASMYKKGDLDQVAKTTANV</sequence>
<comment type="similarity">
    <text evidence="4 12">Belongs to the class II fructose-bisphosphate aldolase family.</text>
</comment>
<dbReference type="EC" id="4.1.2.13" evidence="12"/>
<evidence type="ECO:0000313" key="13">
    <source>
        <dbReference type="EMBL" id="NDJ15856.1"/>
    </source>
</evidence>
<feature type="binding site" evidence="11">
    <location>
        <position position="105"/>
    </location>
    <ligand>
        <name>Zn(2+)</name>
        <dbReference type="ChEBI" id="CHEBI:29105"/>
        <label>2</label>
    </ligand>
</feature>
<dbReference type="FunFam" id="3.20.20.70:FF:000111">
    <property type="entry name" value="Fructose-1,6-bisphosphate aldolase"/>
    <property type="match status" value="1"/>
</dbReference>
<dbReference type="PROSITE" id="PS00602">
    <property type="entry name" value="ALDOLASE_CLASS_II_1"/>
    <property type="match status" value="1"/>
</dbReference>
<dbReference type="GO" id="GO:0004332">
    <property type="term" value="F:fructose-bisphosphate aldolase activity"/>
    <property type="evidence" value="ECO:0007669"/>
    <property type="project" value="UniProtKB-EC"/>
</dbReference>
<protein>
    <recommendedName>
        <fullName evidence="12">Fructose-1,6-bisphosphate aldolase</fullName>
        <shortName evidence="12">FBP aldolase</shortName>
        <ecNumber evidence="12">4.1.2.13</ecNumber>
    </recommendedName>
</protein>
<dbReference type="GO" id="GO:0008270">
    <property type="term" value="F:zinc ion binding"/>
    <property type="evidence" value="ECO:0007669"/>
    <property type="project" value="InterPro"/>
</dbReference>
<comment type="function">
    <text evidence="2 12">Catalyzes the aldol condensation of dihydroxyacetone phosphate (DHAP or glycerone-phosphate) with glyceraldehyde 3-phosphate (G3P) to form fructose 1,6-bisphosphate (FBP) in gluconeogenesis and the reverse reaction in glycolysis.</text>
</comment>
<dbReference type="GO" id="GO:0006096">
    <property type="term" value="P:glycolytic process"/>
    <property type="evidence" value="ECO:0007669"/>
    <property type="project" value="UniProtKB-UniPathway"/>
</dbReference>
<dbReference type="CDD" id="cd00947">
    <property type="entry name" value="TBP_aldolase_IIB"/>
    <property type="match status" value="1"/>
</dbReference>
<organism evidence="13 14">
    <name type="scientific">Myxacorys almedinensis A</name>
    <dbReference type="NCBI Taxonomy" id="2690445"/>
    <lineage>
        <taxon>Bacteria</taxon>
        <taxon>Bacillati</taxon>
        <taxon>Cyanobacteriota</taxon>
        <taxon>Cyanophyceae</taxon>
        <taxon>Leptolyngbyales</taxon>
        <taxon>Leptolyngbyaceae</taxon>
        <taxon>Myxacorys</taxon>
        <taxon>Myxacorys almedinensis</taxon>
    </lineage>
</organism>
<keyword evidence="6 11" id="KW-0862">Zinc</keyword>
<evidence type="ECO:0000313" key="14">
    <source>
        <dbReference type="Proteomes" id="UP000646053"/>
    </source>
</evidence>
<dbReference type="InterPro" id="IPR006412">
    <property type="entry name" value="Fruct_bisP_Calv"/>
</dbReference>
<dbReference type="EMBL" id="WVIE01000001">
    <property type="protein sequence ID" value="NDJ15856.1"/>
    <property type="molecule type" value="Genomic_DNA"/>
</dbReference>
<dbReference type="Pfam" id="PF01116">
    <property type="entry name" value="F_bP_aldolase"/>
    <property type="match status" value="1"/>
</dbReference>
<dbReference type="PANTHER" id="PTHR30304">
    <property type="entry name" value="D-TAGATOSE-1,6-BISPHOSPHATE ALDOLASE"/>
    <property type="match status" value="1"/>
</dbReference>
<comment type="cofactor">
    <cofactor evidence="12">
        <name>Zn(2+)</name>
        <dbReference type="ChEBI" id="CHEBI:29105"/>
    </cofactor>
    <text evidence="12">One is catalytic and the other provides a structural contribution.</text>
</comment>
<feature type="binding site" evidence="10">
    <location>
        <begin position="233"/>
        <end position="235"/>
    </location>
    <ligand>
        <name>dihydroxyacetone phosphate</name>
        <dbReference type="ChEBI" id="CHEBI:57642"/>
    </ligand>
</feature>
<dbReference type="InterPro" id="IPR050246">
    <property type="entry name" value="Class_II_FBP_aldolase"/>
</dbReference>
<evidence type="ECO:0000256" key="12">
    <source>
        <dbReference type="RuleBase" id="RU365019"/>
    </source>
</evidence>
<dbReference type="PIRSF" id="PIRSF001359">
    <property type="entry name" value="F_bP_aldolase_II"/>
    <property type="match status" value="1"/>
</dbReference>
<comment type="cofactor">
    <cofactor evidence="11">
        <name>Zn(2+)</name>
        <dbReference type="ChEBI" id="CHEBI:29105"/>
    </cofactor>
    <text evidence="11">Binds 2 Zn(2+) ions per subunit. One is catalytic and the other provides a structural contribution.</text>
</comment>
<comment type="pathway">
    <text evidence="3 12">Carbohydrate degradation; glycolysis; D-glyceraldehyde 3-phosphate and glycerone phosphate from D-glucose: step 4/4.</text>
</comment>
<comment type="caution">
    <text evidence="13">The sequence shown here is derived from an EMBL/GenBank/DDBJ whole genome shotgun (WGS) entry which is preliminary data.</text>
</comment>
<feature type="active site" description="Proton donor" evidence="9">
    <location>
        <position position="83"/>
    </location>
</feature>
<evidence type="ECO:0000256" key="5">
    <source>
        <dbReference type="ARBA" id="ARBA00022723"/>
    </source>
</evidence>
<comment type="catalytic activity">
    <reaction evidence="1 12">
        <text>beta-D-fructose 1,6-bisphosphate = D-glyceraldehyde 3-phosphate + dihydroxyacetone phosphate</text>
        <dbReference type="Rhea" id="RHEA:14729"/>
        <dbReference type="ChEBI" id="CHEBI:32966"/>
        <dbReference type="ChEBI" id="CHEBI:57642"/>
        <dbReference type="ChEBI" id="CHEBI:59776"/>
        <dbReference type="EC" id="4.1.2.13"/>
    </reaction>
</comment>
<gene>
    <name evidence="13" type="primary">fba</name>
    <name evidence="13" type="ORF">GS601_00895</name>
</gene>
<evidence type="ECO:0000256" key="1">
    <source>
        <dbReference type="ARBA" id="ARBA00000441"/>
    </source>
</evidence>
<dbReference type="PROSITE" id="PS00806">
    <property type="entry name" value="ALDOLASE_CLASS_II_2"/>
    <property type="match status" value="1"/>
</dbReference>
<dbReference type="InterPro" id="IPR000771">
    <property type="entry name" value="FBA_II"/>
</dbReference>
<dbReference type="RefSeq" id="WP_162421261.1">
    <property type="nucleotide sequence ID" value="NZ_WVIE01000001.1"/>
</dbReference>
<feature type="binding site" evidence="11">
    <location>
        <position position="198"/>
    </location>
    <ligand>
        <name>Zn(2+)</name>
        <dbReference type="ChEBI" id="CHEBI:29105"/>
        <label>1</label>
        <note>catalytic</note>
    </ligand>
</feature>
<evidence type="ECO:0000256" key="11">
    <source>
        <dbReference type="PIRSR" id="PIRSR001359-3"/>
    </source>
</evidence>
<accession>A0A8J7Z0D6</accession>
<keyword evidence="7 12" id="KW-0324">Glycolysis</keyword>
<dbReference type="PANTHER" id="PTHR30304:SF0">
    <property type="entry name" value="D-TAGATOSE-1,6-BISPHOSPHATE ALDOLASE SUBUNIT GATY-RELATED"/>
    <property type="match status" value="1"/>
</dbReference>
<feature type="binding site" evidence="10">
    <location>
        <position position="199"/>
    </location>
    <ligand>
        <name>dihydroxyacetone phosphate</name>
        <dbReference type="ChEBI" id="CHEBI:57642"/>
    </ligand>
</feature>
<evidence type="ECO:0000256" key="10">
    <source>
        <dbReference type="PIRSR" id="PIRSR001359-2"/>
    </source>
</evidence>
<feature type="binding site" evidence="11">
    <location>
        <position position="84"/>
    </location>
    <ligand>
        <name>Zn(2+)</name>
        <dbReference type="ChEBI" id="CHEBI:29105"/>
        <label>1</label>
        <note>catalytic</note>
    </ligand>
</feature>
<evidence type="ECO:0000256" key="3">
    <source>
        <dbReference type="ARBA" id="ARBA00004714"/>
    </source>
</evidence>
<evidence type="ECO:0000256" key="9">
    <source>
        <dbReference type="PIRSR" id="PIRSR001359-1"/>
    </source>
</evidence>
<dbReference type="NCBIfam" id="TIGR00167">
    <property type="entry name" value="cbbA"/>
    <property type="match status" value="1"/>
</dbReference>
<dbReference type="UniPathway" id="UPA00109">
    <property type="reaction ID" value="UER00183"/>
</dbReference>
<reference evidence="13" key="1">
    <citation type="submission" date="2019-12" db="EMBL/GenBank/DDBJ databases">
        <title>High-Quality draft genome sequences of three cyanobacteria isolated from the limestone walls of the Old Cathedral of Coimbra.</title>
        <authorList>
            <person name="Tiago I."/>
            <person name="Soares F."/>
            <person name="Portugal A."/>
        </authorList>
    </citation>
    <scope>NUCLEOTIDE SEQUENCE</scope>
    <source>
        <strain evidence="13">A</strain>
    </source>
</reference>
<evidence type="ECO:0000256" key="8">
    <source>
        <dbReference type="ARBA" id="ARBA00023239"/>
    </source>
</evidence>
<dbReference type="Gene3D" id="3.20.20.70">
    <property type="entry name" value="Aldolase class I"/>
    <property type="match status" value="1"/>
</dbReference>
<keyword evidence="14" id="KW-1185">Reference proteome</keyword>
<proteinExistence type="inferred from homology"/>
<dbReference type="InterPro" id="IPR013785">
    <property type="entry name" value="Aldolase_TIM"/>
</dbReference>
<evidence type="ECO:0000256" key="6">
    <source>
        <dbReference type="ARBA" id="ARBA00022833"/>
    </source>
</evidence>
<dbReference type="SUPFAM" id="SSF51569">
    <property type="entry name" value="Aldolase"/>
    <property type="match status" value="1"/>
</dbReference>
<name>A0A8J7Z0D6_9CYAN</name>
<evidence type="ECO:0000256" key="2">
    <source>
        <dbReference type="ARBA" id="ARBA00002181"/>
    </source>
</evidence>
<dbReference type="NCBIfam" id="TIGR01521">
    <property type="entry name" value="FruBisAldo_II_B"/>
    <property type="match status" value="1"/>
</dbReference>